<dbReference type="PROSITE" id="PS51257">
    <property type="entry name" value="PROKAR_LIPOPROTEIN"/>
    <property type="match status" value="1"/>
</dbReference>
<reference evidence="2" key="1">
    <citation type="submission" date="2021-07" db="EMBL/GenBank/DDBJ databases">
        <title>Aureisphaera sp. CAU 1614 isolated from sea sediment.</title>
        <authorList>
            <person name="Kim W."/>
        </authorList>
    </citation>
    <scope>NUCLEOTIDE SEQUENCE</scope>
    <source>
        <strain evidence="2">CAU 1614</strain>
    </source>
</reference>
<accession>A0A9X1K0E5</accession>
<dbReference type="EMBL" id="JAHWDP010000003">
    <property type="protein sequence ID" value="MBW2938371.1"/>
    <property type="molecule type" value="Genomic_DNA"/>
</dbReference>
<keyword evidence="1" id="KW-0732">Signal</keyword>
<proteinExistence type="predicted"/>
<dbReference type="Proteomes" id="UP001138686">
    <property type="component" value="Unassembled WGS sequence"/>
</dbReference>
<feature type="signal peptide" evidence="1">
    <location>
        <begin position="1"/>
        <end position="23"/>
    </location>
</feature>
<evidence type="ECO:0000313" key="3">
    <source>
        <dbReference type="Proteomes" id="UP001138686"/>
    </source>
</evidence>
<comment type="caution">
    <text evidence="2">The sequence shown here is derived from an EMBL/GenBank/DDBJ whole genome shotgun (WGS) entry which is preliminary data.</text>
</comment>
<keyword evidence="3" id="KW-1185">Reference proteome</keyword>
<sequence length="125" mass="13733">MRNLLLKSLLVITLIFSVSCSNDDEVRTTTLIFTPTASISNSETLTYNLGAFGDKNLTSILTQANNAEVSELRVNETTGEVYYFYQPQAGFIGHDFVRLITETGPLGSPESTIAMQANIDIEVSY</sequence>
<feature type="chain" id="PRO_5040927213" evidence="1">
    <location>
        <begin position="24"/>
        <end position="125"/>
    </location>
</feature>
<name>A0A9X1K0E5_9FLAO</name>
<protein>
    <submittedName>
        <fullName evidence="2">Uncharacterized protein</fullName>
    </submittedName>
</protein>
<dbReference type="AlphaFoldDB" id="A0A9X1K0E5"/>
<gene>
    <name evidence="2" type="ORF">KXJ69_09655</name>
</gene>
<evidence type="ECO:0000313" key="2">
    <source>
        <dbReference type="EMBL" id="MBW2938371.1"/>
    </source>
</evidence>
<organism evidence="2 3">
    <name type="scientific">Halomarinibacterium sedimenti</name>
    <dbReference type="NCBI Taxonomy" id="2857106"/>
    <lineage>
        <taxon>Bacteria</taxon>
        <taxon>Pseudomonadati</taxon>
        <taxon>Bacteroidota</taxon>
        <taxon>Flavobacteriia</taxon>
        <taxon>Flavobacteriales</taxon>
        <taxon>Flavobacteriaceae</taxon>
        <taxon>Halomarinibacterium</taxon>
    </lineage>
</organism>
<dbReference type="RefSeq" id="WP_219052883.1">
    <property type="nucleotide sequence ID" value="NZ_JAHWDP010000003.1"/>
</dbReference>
<evidence type="ECO:0000256" key="1">
    <source>
        <dbReference type="SAM" id="SignalP"/>
    </source>
</evidence>